<dbReference type="PANTHER" id="PTHR32309:SF13">
    <property type="entry name" value="FERRIC ENTEROBACTIN TRANSPORT PROTEIN FEPE"/>
    <property type="match status" value="1"/>
</dbReference>
<dbReference type="NCBIfam" id="TIGR01007">
    <property type="entry name" value="eps_fam"/>
    <property type="match status" value="1"/>
</dbReference>
<evidence type="ECO:0000256" key="4">
    <source>
        <dbReference type="ARBA" id="ARBA00011903"/>
    </source>
</evidence>
<evidence type="ECO:0000256" key="1">
    <source>
        <dbReference type="ARBA" id="ARBA00004429"/>
    </source>
</evidence>
<keyword evidence="13 17" id="KW-0472">Membrane</keyword>
<evidence type="ECO:0000259" key="18">
    <source>
        <dbReference type="Pfam" id="PF02706"/>
    </source>
</evidence>
<keyword evidence="16" id="KW-0175">Coiled coil</keyword>
<dbReference type="Pfam" id="PF13807">
    <property type="entry name" value="GNVR"/>
    <property type="match status" value="1"/>
</dbReference>
<evidence type="ECO:0000256" key="12">
    <source>
        <dbReference type="ARBA" id="ARBA00022989"/>
    </source>
</evidence>
<feature type="coiled-coil region" evidence="16">
    <location>
        <begin position="290"/>
        <end position="340"/>
    </location>
</feature>
<dbReference type="InterPro" id="IPR005702">
    <property type="entry name" value="Wzc-like_C"/>
</dbReference>
<name>A0ABZ3H7M2_9BACT</name>
<reference evidence="21 22" key="1">
    <citation type="submission" date="2024-03" db="EMBL/GenBank/DDBJ databases">
        <title>Sulfurimonas sp. HSL3-1.</title>
        <authorList>
            <person name="Wang S."/>
        </authorList>
    </citation>
    <scope>NUCLEOTIDE SEQUENCE [LARGE SCALE GENOMIC DNA]</scope>
    <source>
        <strain evidence="21 22">HSL3-1</strain>
    </source>
</reference>
<feature type="domain" description="AAA" evidence="19">
    <location>
        <begin position="587"/>
        <end position="728"/>
    </location>
</feature>
<comment type="similarity">
    <text evidence="2">Belongs to the CpsD/CapB family.</text>
</comment>
<sequence length="781" mass="88433">MTTIEDDEIDLKALFATIWRRKIAVMTFTVVIAFVAAIFAYITPNVYRVSTMIEVQEESNKFGSGLGNMDIMSQAFGISGVNLDNEQLVIKSRFLLQKALGYLDIGTRYFTNKHFRETELYKNSPFIVTTTFIDEDAYGARIKLIPIDQERFELKIDPPSMLNPRVILRKIGLLPSPEHAPVIYEGTHRYGELISSPWFKLKVNRITELTEDEYSFSVTPNQEMWEMLQENLTTSLASKMGSIMIISYEDNVPLRAQEIANAVTRAYLDQEIESKTAEADHTLAFIDDQLNAINKALQSSQKNLERFKQSNIVVDISQKASITTDKLSEYESKLQELDIQESVLANLQQYMLNNADISGIALGSAGFANQDLVAMISDLKEKMVERKTLLVEYTELHPDVVKLSESISSMRKSILFTIDSSLKVIQQQKDALTKIVNDYKRSLEALPGQEQKLVNLTRTTMVNEKIYSFLLEKRAETAILRSSTVSKTRIIDSALLPKSDEQVKPKRALIAVVGLILGFILGIFYAFVREFLDNTVKSQEDIQRLTHIPVYGMIPTVKGKKFNSIFYEAFRALRTNLEFMRSDKAHKTVVVTSTVSGEGKTTVSANLATIYAKSGKKVVVLDLDMRRAKLSEYFDLRNDKGLSTLLSHRHNLDEIIQHSEQDGVDVIAAGPVPPNPSELIMSDYAKEMMQTLRERYDYIILDTPPVGLVTDAAILMHQADVSLLVTRYGYSKKEFVRGLDRLVQEHKIDHVGIIFNGVDIEKNYGYGYGYGYKYGGDKYYT</sequence>
<organism evidence="21 22">
    <name type="scientific">Sulfurimonas diazotrophicus</name>
    <dbReference type="NCBI Taxonomy" id="3131939"/>
    <lineage>
        <taxon>Bacteria</taxon>
        <taxon>Pseudomonadati</taxon>
        <taxon>Campylobacterota</taxon>
        <taxon>Epsilonproteobacteria</taxon>
        <taxon>Campylobacterales</taxon>
        <taxon>Sulfurimonadaceae</taxon>
        <taxon>Sulfurimonas</taxon>
    </lineage>
</organism>
<keyword evidence="22" id="KW-1185">Reference proteome</keyword>
<dbReference type="EMBL" id="CP147920">
    <property type="protein sequence ID" value="XAU14546.1"/>
    <property type="molecule type" value="Genomic_DNA"/>
</dbReference>
<keyword evidence="8 17" id="KW-0812">Transmembrane</keyword>
<keyword evidence="10" id="KW-0418">Kinase</keyword>
<comment type="similarity">
    <text evidence="3">Belongs to the etk/wzc family.</text>
</comment>
<dbReference type="InterPro" id="IPR025669">
    <property type="entry name" value="AAA_dom"/>
</dbReference>
<evidence type="ECO:0000313" key="22">
    <source>
        <dbReference type="Proteomes" id="UP001447842"/>
    </source>
</evidence>
<evidence type="ECO:0000256" key="7">
    <source>
        <dbReference type="ARBA" id="ARBA00022679"/>
    </source>
</evidence>
<evidence type="ECO:0000259" key="19">
    <source>
        <dbReference type="Pfam" id="PF13614"/>
    </source>
</evidence>
<evidence type="ECO:0000256" key="13">
    <source>
        <dbReference type="ARBA" id="ARBA00023136"/>
    </source>
</evidence>
<evidence type="ECO:0000259" key="20">
    <source>
        <dbReference type="Pfam" id="PF13807"/>
    </source>
</evidence>
<feature type="domain" description="Tyrosine-protein kinase G-rich" evidence="20">
    <location>
        <begin position="450"/>
        <end position="530"/>
    </location>
</feature>
<dbReference type="InterPro" id="IPR027417">
    <property type="entry name" value="P-loop_NTPase"/>
</dbReference>
<accession>A0ABZ3H7M2</accession>
<evidence type="ECO:0000256" key="14">
    <source>
        <dbReference type="ARBA" id="ARBA00023137"/>
    </source>
</evidence>
<dbReference type="RefSeq" id="WP_345972247.1">
    <property type="nucleotide sequence ID" value="NZ_CP147920.1"/>
</dbReference>
<gene>
    <name evidence="21" type="ORF">WCY31_09855</name>
</gene>
<evidence type="ECO:0000256" key="15">
    <source>
        <dbReference type="ARBA" id="ARBA00051245"/>
    </source>
</evidence>
<dbReference type="SUPFAM" id="SSF52540">
    <property type="entry name" value="P-loop containing nucleoside triphosphate hydrolases"/>
    <property type="match status" value="1"/>
</dbReference>
<keyword evidence="9" id="KW-0547">Nucleotide-binding</keyword>
<evidence type="ECO:0000313" key="21">
    <source>
        <dbReference type="EMBL" id="XAU14546.1"/>
    </source>
</evidence>
<dbReference type="PANTHER" id="PTHR32309">
    <property type="entry name" value="TYROSINE-PROTEIN KINASE"/>
    <property type="match status" value="1"/>
</dbReference>
<dbReference type="InterPro" id="IPR050445">
    <property type="entry name" value="Bact_polysacc_biosynth/exp"/>
</dbReference>
<dbReference type="Gene3D" id="3.40.50.300">
    <property type="entry name" value="P-loop containing nucleotide triphosphate hydrolases"/>
    <property type="match status" value="1"/>
</dbReference>
<evidence type="ECO:0000256" key="10">
    <source>
        <dbReference type="ARBA" id="ARBA00022777"/>
    </source>
</evidence>
<feature type="transmembrane region" description="Helical" evidence="17">
    <location>
        <begin position="508"/>
        <end position="528"/>
    </location>
</feature>
<evidence type="ECO:0000256" key="11">
    <source>
        <dbReference type="ARBA" id="ARBA00022840"/>
    </source>
</evidence>
<evidence type="ECO:0000256" key="6">
    <source>
        <dbReference type="ARBA" id="ARBA00022519"/>
    </source>
</evidence>
<protein>
    <recommendedName>
        <fullName evidence="4">non-specific protein-tyrosine kinase</fullName>
        <ecNumber evidence="4">2.7.10.2</ecNumber>
    </recommendedName>
</protein>
<keyword evidence="11" id="KW-0067">ATP-binding</keyword>
<dbReference type="Pfam" id="PF13614">
    <property type="entry name" value="AAA_31"/>
    <property type="match status" value="1"/>
</dbReference>
<evidence type="ECO:0000256" key="3">
    <source>
        <dbReference type="ARBA" id="ARBA00008883"/>
    </source>
</evidence>
<feature type="transmembrane region" description="Helical" evidence="17">
    <location>
        <begin position="23"/>
        <end position="42"/>
    </location>
</feature>
<evidence type="ECO:0000256" key="16">
    <source>
        <dbReference type="SAM" id="Coils"/>
    </source>
</evidence>
<evidence type="ECO:0000256" key="5">
    <source>
        <dbReference type="ARBA" id="ARBA00022475"/>
    </source>
</evidence>
<comment type="catalytic activity">
    <reaction evidence="15">
        <text>L-tyrosyl-[protein] + ATP = O-phospho-L-tyrosyl-[protein] + ADP + H(+)</text>
        <dbReference type="Rhea" id="RHEA:10596"/>
        <dbReference type="Rhea" id="RHEA-COMP:10136"/>
        <dbReference type="Rhea" id="RHEA-COMP:20101"/>
        <dbReference type="ChEBI" id="CHEBI:15378"/>
        <dbReference type="ChEBI" id="CHEBI:30616"/>
        <dbReference type="ChEBI" id="CHEBI:46858"/>
        <dbReference type="ChEBI" id="CHEBI:61978"/>
        <dbReference type="ChEBI" id="CHEBI:456216"/>
        <dbReference type="EC" id="2.7.10.2"/>
    </reaction>
</comment>
<keyword evidence="6" id="KW-0997">Cell inner membrane</keyword>
<dbReference type="InterPro" id="IPR003856">
    <property type="entry name" value="LPS_length_determ_N"/>
</dbReference>
<evidence type="ECO:0000256" key="9">
    <source>
        <dbReference type="ARBA" id="ARBA00022741"/>
    </source>
</evidence>
<proteinExistence type="inferred from homology"/>
<dbReference type="Pfam" id="PF02706">
    <property type="entry name" value="Wzz"/>
    <property type="match status" value="1"/>
</dbReference>
<dbReference type="Proteomes" id="UP001447842">
    <property type="component" value="Chromosome"/>
</dbReference>
<keyword evidence="14" id="KW-0829">Tyrosine-protein kinase</keyword>
<dbReference type="InterPro" id="IPR032807">
    <property type="entry name" value="GNVR"/>
</dbReference>
<feature type="domain" description="Polysaccharide chain length determinant N-terminal" evidence="18">
    <location>
        <begin position="7"/>
        <end position="98"/>
    </location>
</feature>
<keyword evidence="5" id="KW-1003">Cell membrane</keyword>
<keyword evidence="7 21" id="KW-0808">Transferase</keyword>
<dbReference type="EC" id="2.7.10.2" evidence="4"/>
<keyword evidence="12 17" id="KW-1133">Transmembrane helix</keyword>
<evidence type="ECO:0000256" key="17">
    <source>
        <dbReference type="SAM" id="Phobius"/>
    </source>
</evidence>
<dbReference type="CDD" id="cd05387">
    <property type="entry name" value="BY-kinase"/>
    <property type="match status" value="1"/>
</dbReference>
<evidence type="ECO:0000256" key="2">
    <source>
        <dbReference type="ARBA" id="ARBA00007316"/>
    </source>
</evidence>
<dbReference type="GO" id="GO:0004715">
    <property type="term" value="F:non-membrane spanning protein tyrosine kinase activity"/>
    <property type="evidence" value="ECO:0007669"/>
    <property type="project" value="UniProtKB-EC"/>
</dbReference>
<comment type="subcellular location">
    <subcellularLocation>
        <location evidence="1">Cell inner membrane</location>
        <topology evidence="1">Multi-pass membrane protein</topology>
    </subcellularLocation>
</comment>
<evidence type="ECO:0000256" key="8">
    <source>
        <dbReference type="ARBA" id="ARBA00022692"/>
    </source>
</evidence>